<name>A0ABY2B1M9_9FLAO</name>
<evidence type="ECO:0000313" key="2">
    <source>
        <dbReference type="Proteomes" id="UP000295270"/>
    </source>
</evidence>
<dbReference type="EMBL" id="SLWA01000002">
    <property type="protein sequence ID" value="TCN59562.1"/>
    <property type="molecule type" value="Genomic_DNA"/>
</dbReference>
<protein>
    <recommendedName>
        <fullName evidence="3">Sugar phosphate isomerase/epimerase</fullName>
    </recommendedName>
</protein>
<comment type="caution">
    <text evidence="1">The sequence shown here is derived from an EMBL/GenBank/DDBJ whole genome shotgun (WGS) entry which is preliminary data.</text>
</comment>
<keyword evidence="2" id="KW-1185">Reference proteome</keyword>
<organism evidence="1 2">
    <name type="scientific">Flavobacterium circumlabens</name>
    <dbReference type="NCBI Taxonomy" id="2133765"/>
    <lineage>
        <taxon>Bacteria</taxon>
        <taxon>Pseudomonadati</taxon>
        <taxon>Bacteroidota</taxon>
        <taxon>Flavobacteriia</taxon>
        <taxon>Flavobacteriales</taxon>
        <taxon>Flavobacteriaceae</taxon>
        <taxon>Flavobacterium</taxon>
    </lineage>
</organism>
<dbReference type="Proteomes" id="UP000295270">
    <property type="component" value="Unassembled WGS sequence"/>
</dbReference>
<accession>A0ABY2B1M9</accession>
<reference evidence="1 2" key="1">
    <citation type="journal article" date="2015" name="Stand. Genomic Sci.">
        <title>Genomic Encyclopedia of Bacterial and Archaeal Type Strains, Phase III: the genomes of soil and plant-associated and newly described type strains.</title>
        <authorList>
            <person name="Whitman W.B."/>
            <person name="Woyke T."/>
            <person name="Klenk H.P."/>
            <person name="Zhou Y."/>
            <person name="Lilburn T.G."/>
            <person name="Beck B.J."/>
            <person name="De Vos P."/>
            <person name="Vandamme P."/>
            <person name="Eisen J.A."/>
            <person name="Garrity G."/>
            <person name="Hugenholtz P."/>
            <person name="Kyrpides N.C."/>
        </authorList>
    </citation>
    <scope>NUCLEOTIDE SEQUENCE [LARGE SCALE GENOMIC DNA]</scope>
    <source>
        <strain evidence="1 2">P5626</strain>
    </source>
</reference>
<gene>
    <name evidence="1" type="ORF">EV142_102180</name>
</gene>
<evidence type="ECO:0000313" key="1">
    <source>
        <dbReference type="EMBL" id="TCN59562.1"/>
    </source>
</evidence>
<dbReference type="RefSeq" id="WP_202978484.1">
    <property type="nucleotide sequence ID" value="NZ_QWDN01000002.1"/>
</dbReference>
<sequence>MQIKFFCPRWGSESLSWVDFCSKVKKAGYDGVESPVSLDEQEKKEMKTAIERTPYSFKSRALPTSSTSL</sequence>
<evidence type="ECO:0008006" key="3">
    <source>
        <dbReference type="Google" id="ProtNLM"/>
    </source>
</evidence>
<proteinExistence type="predicted"/>